<dbReference type="EMBL" id="FQXP01000003">
    <property type="protein sequence ID" value="SHH48996.1"/>
    <property type="molecule type" value="Genomic_DNA"/>
</dbReference>
<protein>
    <submittedName>
        <fullName evidence="1">Uncharacterized protein</fullName>
    </submittedName>
</protein>
<dbReference type="OrthoDB" id="4141509at2"/>
<name>A0A1M5TE72_9CLOT</name>
<sequence length="180" mass="21311">MAKINFQFHAINDEVIEVIKKSVLQYNLYLVSIQLFPKFSCEIIRKEEFNEKEDIIYNSRMILLYNYEPNVSVKDYNDFLDKNNDSLIFEIGMQKEEELKESRISSITENKDTLKIWKDIVKRFKSTMLKGAWVVNPSNGAKEYYKSHCYTSSAKELFQKGIEILPYAGWSKYILNKEMI</sequence>
<dbReference type="AlphaFoldDB" id="A0A1M5TE72"/>
<organism evidence="1 2">
    <name type="scientific">Clostridium collagenovorans DSM 3089</name>
    <dbReference type="NCBI Taxonomy" id="1121306"/>
    <lineage>
        <taxon>Bacteria</taxon>
        <taxon>Bacillati</taxon>
        <taxon>Bacillota</taxon>
        <taxon>Clostridia</taxon>
        <taxon>Eubacteriales</taxon>
        <taxon>Clostridiaceae</taxon>
        <taxon>Clostridium</taxon>
    </lineage>
</organism>
<dbReference type="RefSeq" id="WP_072829788.1">
    <property type="nucleotide sequence ID" value="NZ_FQXP01000003.1"/>
</dbReference>
<dbReference type="STRING" id="1121306.SAMN02745196_00541"/>
<reference evidence="1 2" key="1">
    <citation type="submission" date="2016-11" db="EMBL/GenBank/DDBJ databases">
        <authorList>
            <person name="Jaros S."/>
            <person name="Januszkiewicz K."/>
            <person name="Wedrychowicz H."/>
        </authorList>
    </citation>
    <scope>NUCLEOTIDE SEQUENCE [LARGE SCALE GENOMIC DNA]</scope>
    <source>
        <strain evidence="1 2">DSM 3089</strain>
    </source>
</reference>
<gene>
    <name evidence="1" type="ORF">SAMN02745196_00541</name>
</gene>
<evidence type="ECO:0000313" key="1">
    <source>
        <dbReference type="EMBL" id="SHH48996.1"/>
    </source>
</evidence>
<evidence type="ECO:0000313" key="2">
    <source>
        <dbReference type="Proteomes" id="UP000184526"/>
    </source>
</evidence>
<accession>A0A1M5TE72</accession>
<proteinExistence type="predicted"/>
<keyword evidence="2" id="KW-1185">Reference proteome</keyword>
<dbReference type="Proteomes" id="UP000184526">
    <property type="component" value="Unassembled WGS sequence"/>
</dbReference>